<dbReference type="InterPro" id="IPR052347">
    <property type="entry name" value="Isochorismatase_Nicotinamidase"/>
</dbReference>
<dbReference type="RefSeq" id="WP_091097441.1">
    <property type="nucleotide sequence ID" value="NZ_FNXE01000013.1"/>
</dbReference>
<evidence type="ECO:0000256" key="8">
    <source>
        <dbReference type="ARBA" id="ARBA00072277"/>
    </source>
</evidence>
<sequence length="204" mass="22651">MKKALLIVDVQNDFLPGGSLAVANGNEIIPIINSIQSKFDFIVATQDWHPANHKSFAANHENQIPFNVINLNGLEQVLWPVHCVQGSVGSAFSKDLNTDKVSAIIRKGMDVETDSYSGFFDNGKQNNTGLLGLLRDKNIQEVYVCGLAADYCVYFTAKDAAENGFKTFYIEDAVRAISKDNYKQAKKKLQKLQVTFIKSSQLEK</sequence>
<dbReference type="InterPro" id="IPR000868">
    <property type="entry name" value="Isochorismatase-like_dom"/>
</dbReference>
<evidence type="ECO:0000313" key="11">
    <source>
        <dbReference type="Proteomes" id="UP000199634"/>
    </source>
</evidence>
<name>A0A1H6KTG9_9FLAO</name>
<evidence type="ECO:0000256" key="5">
    <source>
        <dbReference type="ARBA" id="ARBA00037900"/>
    </source>
</evidence>
<dbReference type="Gene3D" id="3.40.50.850">
    <property type="entry name" value="Isochorismatase-like"/>
    <property type="match status" value="1"/>
</dbReference>
<dbReference type="CDD" id="cd01011">
    <property type="entry name" value="nicotinamidase"/>
    <property type="match status" value="1"/>
</dbReference>
<dbReference type="Pfam" id="PF00857">
    <property type="entry name" value="Isochorismatase"/>
    <property type="match status" value="1"/>
</dbReference>
<keyword evidence="4" id="KW-0378">Hydrolase</keyword>
<dbReference type="PANTHER" id="PTHR11080">
    <property type="entry name" value="PYRAZINAMIDASE/NICOTINAMIDASE"/>
    <property type="match status" value="1"/>
</dbReference>
<comment type="similarity">
    <text evidence="1">Belongs to the isochorismatase family.</text>
</comment>
<keyword evidence="11" id="KW-1185">Reference proteome</keyword>
<dbReference type="GO" id="GO:0046872">
    <property type="term" value="F:metal ion binding"/>
    <property type="evidence" value="ECO:0007669"/>
    <property type="project" value="UniProtKB-KW"/>
</dbReference>
<evidence type="ECO:0000256" key="1">
    <source>
        <dbReference type="ARBA" id="ARBA00006336"/>
    </source>
</evidence>
<reference evidence="11" key="1">
    <citation type="submission" date="2016-10" db="EMBL/GenBank/DDBJ databases">
        <authorList>
            <person name="Varghese N."/>
            <person name="Submissions S."/>
        </authorList>
    </citation>
    <scope>NUCLEOTIDE SEQUENCE [LARGE SCALE GENOMIC DNA]</scope>
    <source>
        <strain evidence="11">CGMCC 1.10825</strain>
    </source>
</reference>
<protein>
    <recommendedName>
        <fullName evidence="8">Nicotinamidase</fullName>
        <ecNumber evidence="6">3.5.1.19</ecNumber>
    </recommendedName>
    <alternativeName>
        <fullName evidence="7">Nicotinamide deamidase</fullName>
    </alternativeName>
</protein>
<proteinExistence type="inferred from homology"/>
<dbReference type="InterPro" id="IPR036380">
    <property type="entry name" value="Isochorismatase-like_sf"/>
</dbReference>
<evidence type="ECO:0000256" key="3">
    <source>
        <dbReference type="ARBA" id="ARBA00022723"/>
    </source>
</evidence>
<dbReference type="PANTHER" id="PTHR11080:SF2">
    <property type="entry name" value="LD05707P"/>
    <property type="match status" value="1"/>
</dbReference>
<organism evidence="10 11">
    <name type="scientific">Paenimyroides marinum</name>
    <dbReference type="NCBI Taxonomy" id="1159016"/>
    <lineage>
        <taxon>Bacteria</taxon>
        <taxon>Pseudomonadati</taxon>
        <taxon>Bacteroidota</taxon>
        <taxon>Flavobacteriia</taxon>
        <taxon>Flavobacteriales</taxon>
        <taxon>Flavobacteriaceae</taxon>
        <taxon>Paenimyroides</taxon>
    </lineage>
</organism>
<accession>A0A1H6KTG9</accession>
<dbReference type="SUPFAM" id="SSF52499">
    <property type="entry name" value="Isochorismatase-like hydrolases"/>
    <property type="match status" value="1"/>
</dbReference>
<evidence type="ECO:0000259" key="9">
    <source>
        <dbReference type="Pfam" id="PF00857"/>
    </source>
</evidence>
<evidence type="ECO:0000313" key="10">
    <source>
        <dbReference type="EMBL" id="SEH75175.1"/>
    </source>
</evidence>
<evidence type="ECO:0000256" key="6">
    <source>
        <dbReference type="ARBA" id="ARBA00039017"/>
    </source>
</evidence>
<feature type="domain" description="Isochorismatase-like" evidence="9">
    <location>
        <begin position="4"/>
        <end position="198"/>
    </location>
</feature>
<evidence type="ECO:0000256" key="4">
    <source>
        <dbReference type="ARBA" id="ARBA00022801"/>
    </source>
</evidence>
<dbReference type="EMBL" id="FNXE01000013">
    <property type="protein sequence ID" value="SEH75175.1"/>
    <property type="molecule type" value="Genomic_DNA"/>
</dbReference>
<dbReference type="STRING" id="1159016.SAMN02927937_01221"/>
<keyword evidence="3" id="KW-0479">Metal-binding</keyword>
<evidence type="ECO:0000256" key="7">
    <source>
        <dbReference type="ARBA" id="ARBA00043224"/>
    </source>
</evidence>
<dbReference type="AlphaFoldDB" id="A0A1H6KTG9"/>
<dbReference type="GO" id="GO:0019363">
    <property type="term" value="P:pyridine nucleotide biosynthetic process"/>
    <property type="evidence" value="ECO:0007669"/>
    <property type="project" value="UniProtKB-KW"/>
</dbReference>
<evidence type="ECO:0000256" key="2">
    <source>
        <dbReference type="ARBA" id="ARBA00022642"/>
    </source>
</evidence>
<dbReference type="OrthoDB" id="9791276at2"/>
<dbReference type="Proteomes" id="UP000199634">
    <property type="component" value="Unassembled WGS sequence"/>
</dbReference>
<keyword evidence="2" id="KW-0662">Pyridine nucleotide biosynthesis</keyword>
<dbReference type="GO" id="GO:0008936">
    <property type="term" value="F:nicotinamidase activity"/>
    <property type="evidence" value="ECO:0007669"/>
    <property type="project" value="UniProtKB-EC"/>
</dbReference>
<dbReference type="EC" id="3.5.1.19" evidence="6"/>
<gene>
    <name evidence="10" type="ORF">SAMN02927937_01221</name>
</gene>
<dbReference type="FunFam" id="3.40.50.850:FF:000006">
    <property type="entry name" value="Bifunctional pyrazinamidase/nicotinamidase"/>
    <property type="match status" value="1"/>
</dbReference>
<comment type="pathway">
    <text evidence="5">Cofactor biosynthesis; nicotinate biosynthesis; nicotinate from nicotinamide: step 1/1.</text>
</comment>
<dbReference type="NCBIfam" id="NF008623">
    <property type="entry name" value="PRK11609.1"/>
    <property type="match status" value="1"/>
</dbReference>